<organism evidence="2 3">
    <name type="scientific">Promicromonospora soli</name>
    <dbReference type="NCBI Taxonomy" id="2035533"/>
    <lineage>
        <taxon>Bacteria</taxon>
        <taxon>Bacillati</taxon>
        <taxon>Actinomycetota</taxon>
        <taxon>Actinomycetes</taxon>
        <taxon>Micrococcales</taxon>
        <taxon>Promicromonosporaceae</taxon>
        <taxon>Promicromonospora</taxon>
    </lineage>
</organism>
<dbReference type="GO" id="GO:0010181">
    <property type="term" value="F:FMN binding"/>
    <property type="evidence" value="ECO:0007669"/>
    <property type="project" value="InterPro"/>
</dbReference>
<dbReference type="InterPro" id="IPR008254">
    <property type="entry name" value="Flavodoxin/NO_synth"/>
</dbReference>
<dbReference type="PROSITE" id="PS50902">
    <property type="entry name" value="FLAVODOXIN_LIKE"/>
    <property type="match status" value="1"/>
</dbReference>
<protein>
    <submittedName>
        <fullName evidence="2">Flavodoxin</fullName>
    </submittedName>
</protein>
<dbReference type="GO" id="GO:0009055">
    <property type="term" value="F:electron transfer activity"/>
    <property type="evidence" value="ECO:0007669"/>
    <property type="project" value="InterPro"/>
</dbReference>
<dbReference type="InterPro" id="IPR001226">
    <property type="entry name" value="Flavodoxin_CS"/>
</dbReference>
<dbReference type="SUPFAM" id="SSF52218">
    <property type="entry name" value="Flavoproteins"/>
    <property type="match status" value="1"/>
</dbReference>
<evidence type="ECO:0000313" key="2">
    <source>
        <dbReference type="EMBL" id="GHH77950.1"/>
    </source>
</evidence>
<dbReference type="Gene3D" id="3.40.50.360">
    <property type="match status" value="1"/>
</dbReference>
<dbReference type="Proteomes" id="UP000627369">
    <property type="component" value="Unassembled WGS sequence"/>
</dbReference>
<accession>A0A919KYF0</accession>
<dbReference type="AlphaFoldDB" id="A0A919KYF0"/>
<gene>
    <name evidence="2" type="ORF">GCM10017772_40230</name>
</gene>
<name>A0A919KYF0_9MICO</name>
<proteinExistence type="predicted"/>
<evidence type="ECO:0000259" key="1">
    <source>
        <dbReference type="PROSITE" id="PS50902"/>
    </source>
</evidence>
<dbReference type="EMBL" id="BNAS01000006">
    <property type="protein sequence ID" value="GHH77950.1"/>
    <property type="molecule type" value="Genomic_DNA"/>
</dbReference>
<reference evidence="2" key="1">
    <citation type="journal article" date="2014" name="Int. J. Syst. Evol. Microbiol.">
        <title>Complete genome sequence of Corynebacterium casei LMG S-19264T (=DSM 44701T), isolated from a smear-ripened cheese.</title>
        <authorList>
            <consortium name="US DOE Joint Genome Institute (JGI-PGF)"/>
            <person name="Walter F."/>
            <person name="Albersmeier A."/>
            <person name="Kalinowski J."/>
            <person name="Ruckert C."/>
        </authorList>
    </citation>
    <scope>NUCLEOTIDE SEQUENCE</scope>
    <source>
        <strain evidence="2">CGMCC 4.7398</strain>
    </source>
</reference>
<reference evidence="2" key="2">
    <citation type="submission" date="2020-09" db="EMBL/GenBank/DDBJ databases">
        <authorList>
            <person name="Sun Q."/>
            <person name="Zhou Y."/>
        </authorList>
    </citation>
    <scope>NUCLEOTIDE SEQUENCE</scope>
    <source>
        <strain evidence="2">CGMCC 4.7398</strain>
    </source>
</reference>
<comment type="caution">
    <text evidence="2">The sequence shown here is derived from an EMBL/GenBank/DDBJ whole genome shotgun (WGS) entry which is preliminary data.</text>
</comment>
<dbReference type="PROSITE" id="PS00201">
    <property type="entry name" value="FLAVODOXIN"/>
    <property type="match status" value="1"/>
</dbReference>
<evidence type="ECO:0000313" key="3">
    <source>
        <dbReference type="Proteomes" id="UP000627369"/>
    </source>
</evidence>
<keyword evidence="3" id="KW-1185">Reference proteome</keyword>
<sequence>MTAVVLYESMFGNTRQIAQAIGDGLSDFTDVRVEPASAGPDLAVDLVVIGAPTHAHSLPRASSRGDAAKWAADPEQHLDLDPDASKPGVREWIESLSTAPAAWAAFGTRVDIPRIFAGDASAGIERRIRRLHSRPVADSECFLVTTKNVLVDGELDRARAWGRSLGQAMIK</sequence>
<dbReference type="InterPro" id="IPR029039">
    <property type="entry name" value="Flavoprotein-like_sf"/>
</dbReference>
<feature type="domain" description="Flavodoxin-like" evidence="1">
    <location>
        <begin position="3"/>
        <end position="166"/>
    </location>
</feature>